<protein>
    <submittedName>
        <fullName evidence="1">Uncharacterized protein</fullName>
    </submittedName>
</protein>
<comment type="caution">
    <text evidence="1">The sequence shown here is derived from an EMBL/GenBank/DDBJ whole genome shotgun (WGS) entry which is preliminary data.</text>
</comment>
<dbReference type="Proteomes" id="UP001140234">
    <property type="component" value="Unassembled WGS sequence"/>
</dbReference>
<gene>
    <name evidence="1" type="ORF">IWQ57_004799</name>
</gene>
<name>A0ACC1JR30_9FUNG</name>
<evidence type="ECO:0000313" key="2">
    <source>
        <dbReference type="Proteomes" id="UP001140234"/>
    </source>
</evidence>
<dbReference type="EMBL" id="JANBUJ010002027">
    <property type="protein sequence ID" value="KAJ2765382.1"/>
    <property type="molecule type" value="Genomic_DNA"/>
</dbReference>
<organism evidence="1 2">
    <name type="scientific">Coemansia nantahalensis</name>
    <dbReference type="NCBI Taxonomy" id="2789366"/>
    <lineage>
        <taxon>Eukaryota</taxon>
        <taxon>Fungi</taxon>
        <taxon>Fungi incertae sedis</taxon>
        <taxon>Zoopagomycota</taxon>
        <taxon>Kickxellomycotina</taxon>
        <taxon>Kickxellomycetes</taxon>
        <taxon>Kickxellales</taxon>
        <taxon>Kickxellaceae</taxon>
        <taxon>Coemansia</taxon>
    </lineage>
</organism>
<proteinExistence type="predicted"/>
<accession>A0ACC1JR30</accession>
<keyword evidence="2" id="KW-1185">Reference proteome</keyword>
<evidence type="ECO:0000313" key="1">
    <source>
        <dbReference type="EMBL" id="KAJ2765382.1"/>
    </source>
</evidence>
<sequence>MSSGKAAADAPKGEQQHAQPAALAGRLDAQAAELQRMLGSLATQVAAAEHAAEESVSASAADQQQQQQEQQRSVGDALKDMANTEKAMDSFESRLDSLLSKLDSLIDDDGGSNSG</sequence>
<reference evidence="1" key="1">
    <citation type="submission" date="2022-07" db="EMBL/GenBank/DDBJ databases">
        <title>Phylogenomic reconstructions and comparative analyses of Kickxellomycotina fungi.</title>
        <authorList>
            <person name="Reynolds N.K."/>
            <person name="Stajich J.E."/>
            <person name="Barry K."/>
            <person name="Grigoriev I.V."/>
            <person name="Crous P."/>
            <person name="Smith M.E."/>
        </authorList>
    </citation>
    <scope>NUCLEOTIDE SEQUENCE</scope>
    <source>
        <strain evidence="1">CBS 109366</strain>
    </source>
</reference>